<keyword evidence="4" id="KW-1185">Reference proteome</keyword>
<dbReference type="InterPro" id="IPR050365">
    <property type="entry name" value="TIM50"/>
</dbReference>
<dbReference type="PANTHER" id="PTHR12210">
    <property type="entry name" value="DULLARD PROTEIN PHOSPHATASE"/>
    <property type="match status" value="1"/>
</dbReference>
<evidence type="ECO:0000259" key="2">
    <source>
        <dbReference type="PROSITE" id="PS50969"/>
    </source>
</evidence>
<comment type="similarity">
    <text evidence="1">Belongs to the TIM50 family.</text>
</comment>
<comment type="function">
    <text evidence="1">Essential component of the TIM23 complex, a complex that mediates the translocation of transit peptide-containing proteins across the mitochondrial inner membrane.</text>
</comment>
<evidence type="ECO:0000313" key="4">
    <source>
        <dbReference type="Proteomes" id="UP000738349"/>
    </source>
</evidence>
<reference evidence="3" key="1">
    <citation type="journal article" date="2021" name="Nat. Commun.">
        <title>Genetic determinants of endophytism in the Arabidopsis root mycobiome.</title>
        <authorList>
            <person name="Mesny F."/>
            <person name="Miyauchi S."/>
            <person name="Thiergart T."/>
            <person name="Pickel B."/>
            <person name="Atanasova L."/>
            <person name="Karlsson M."/>
            <person name="Huettel B."/>
            <person name="Barry K.W."/>
            <person name="Haridas S."/>
            <person name="Chen C."/>
            <person name="Bauer D."/>
            <person name="Andreopoulos W."/>
            <person name="Pangilinan J."/>
            <person name="LaButti K."/>
            <person name="Riley R."/>
            <person name="Lipzen A."/>
            <person name="Clum A."/>
            <person name="Drula E."/>
            <person name="Henrissat B."/>
            <person name="Kohler A."/>
            <person name="Grigoriev I.V."/>
            <person name="Martin F.M."/>
            <person name="Hacquard S."/>
        </authorList>
    </citation>
    <scope>NUCLEOTIDE SEQUENCE</scope>
    <source>
        <strain evidence="3">MPI-CAGE-AT-0147</strain>
    </source>
</reference>
<dbReference type="EMBL" id="JAGMUV010000003">
    <property type="protein sequence ID" value="KAH7166197.1"/>
    <property type="molecule type" value="Genomic_DNA"/>
</dbReference>
<evidence type="ECO:0000313" key="3">
    <source>
        <dbReference type="EMBL" id="KAH7166197.1"/>
    </source>
</evidence>
<keyword evidence="1" id="KW-0809">Transit peptide</keyword>
<comment type="caution">
    <text evidence="3">The sequence shown here is derived from an EMBL/GenBank/DDBJ whole genome shotgun (WGS) entry which is preliminary data.</text>
</comment>
<keyword evidence="1" id="KW-0811">Translocation</keyword>
<protein>
    <recommendedName>
        <fullName evidence="1">Mitochondrial import inner membrane translocase subunit TIM50</fullName>
    </recommendedName>
</protein>
<dbReference type="GO" id="GO:0005744">
    <property type="term" value="C:TIM23 mitochondrial import inner membrane translocase complex"/>
    <property type="evidence" value="ECO:0007669"/>
    <property type="project" value="UniProtKB-UniRule"/>
</dbReference>
<accession>A0A9P9FNH8</accession>
<dbReference type="InterPro" id="IPR036412">
    <property type="entry name" value="HAD-like_sf"/>
</dbReference>
<keyword evidence="1" id="KW-0813">Transport</keyword>
<comment type="subcellular location">
    <subcellularLocation>
        <location evidence="1">Mitochondrion inner membrane</location>
        <topology evidence="1">Single-pass membrane protein</topology>
    </subcellularLocation>
</comment>
<dbReference type="Proteomes" id="UP000738349">
    <property type="component" value="Unassembled WGS sequence"/>
</dbReference>
<dbReference type="InterPro" id="IPR023214">
    <property type="entry name" value="HAD_sf"/>
</dbReference>
<keyword evidence="1" id="KW-0653">Protein transport</keyword>
<comment type="subunit">
    <text evidence="1">Component of the TIM23 complex.</text>
</comment>
<name>A0A9P9FNH8_9HYPO</name>
<dbReference type="InterPro" id="IPR004274">
    <property type="entry name" value="FCP1_dom"/>
</dbReference>
<proteinExistence type="inferred from homology"/>
<dbReference type="Gene3D" id="3.40.50.1000">
    <property type="entry name" value="HAD superfamily/HAD-like"/>
    <property type="match status" value="1"/>
</dbReference>
<dbReference type="SUPFAM" id="SSF56784">
    <property type="entry name" value="HAD-like"/>
    <property type="match status" value="1"/>
</dbReference>
<keyword evidence="1" id="KW-0496">Mitochondrion</keyword>
<dbReference type="Pfam" id="PF03031">
    <property type="entry name" value="NIF"/>
    <property type="match status" value="1"/>
</dbReference>
<dbReference type="OrthoDB" id="1711508at2759"/>
<evidence type="ECO:0000256" key="1">
    <source>
        <dbReference type="RuleBase" id="RU365079"/>
    </source>
</evidence>
<dbReference type="PROSITE" id="PS50969">
    <property type="entry name" value="FCP1"/>
    <property type="match status" value="1"/>
</dbReference>
<gene>
    <name evidence="3" type="ORF">EDB81DRAFT_838776</name>
</gene>
<dbReference type="AlphaFoldDB" id="A0A9P9FNH8"/>
<dbReference type="GO" id="GO:0015031">
    <property type="term" value="P:protein transport"/>
    <property type="evidence" value="ECO:0007669"/>
    <property type="project" value="UniProtKB-KW"/>
</dbReference>
<organism evidence="3 4">
    <name type="scientific">Dactylonectria macrodidyma</name>
    <dbReference type="NCBI Taxonomy" id="307937"/>
    <lineage>
        <taxon>Eukaryota</taxon>
        <taxon>Fungi</taxon>
        <taxon>Dikarya</taxon>
        <taxon>Ascomycota</taxon>
        <taxon>Pezizomycotina</taxon>
        <taxon>Sordariomycetes</taxon>
        <taxon>Hypocreomycetidae</taxon>
        <taxon>Hypocreales</taxon>
        <taxon>Nectriaceae</taxon>
        <taxon>Dactylonectria</taxon>
    </lineage>
</organism>
<feature type="domain" description="FCP1 homology" evidence="2">
    <location>
        <begin position="127"/>
        <end position="297"/>
    </location>
</feature>
<sequence length="324" mass="36734">MTGYHLLPYQKRQARAAARKASAAPVANSGVTIPGLTLAQPPAATAAVHHLQQSQYVSRPCHARTHQHHQLTPSLPLYRHMSQAVTNDRSRRDQFVTTQAPSLASGGVPDPTPQYISQALFSPQLLQQPRRILIVMDLNGTLLHRPNKRRPFHFVERPFARAFLSYCLDTFCVAIWSSARPENVSKMVDQLLTPEQRQRCLLVWARDRFGLSPTDYNTKVQVYKRLTSIWSDPRIMASHPAVHEGGRWDQTNTVLVDDSLEKARTEPFNLLQIPEFSGLETESPNVLPQVHDYLNSLSHQSDISRFMRQSSFKLDPNYSLPSSR</sequence>
<dbReference type="SMART" id="SM00577">
    <property type="entry name" value="CPDc"/>
    <property type="match status" value="1"/>
</dbReference>